<evidence type="ECO:0000313" key="6">
    <source>
        <dbReference type="Proteomes" id="UP000031465"/>
    </source>
</evidence>
<dbReference type="PANTHER" id="PTHR43191">
    <property type="entry name" value="RRNA METHYLTRANSFERASE 3"/>
    <property type="match status" value="1"/>
</dbReference>
<dbReference type="GO" id="GO:0008173">
    <property type="term" value="F:RNA methyltransferase activity"/>
    <property type="evidence" value="ECO:0007669"/>
    <property type="project" value="InterPro"/>
</dbReference>
<dbReference type="Pfam" id="PF00588">
    <property type="entry name" value="SpoU_methylase"/>
    <property type="match status" value="1"/>
</dbReference>
<dbReference type="EC" id="2.1.1.-" evidence="5"/>
<evidence type="ECO:0000256" key="3">
    <source>
        <dbReference type="ARBA" id="ARBA00022679"/>
    </source>
</evidence>
<dbReference type="SMART" id="SM00967">
    <property type="entry name" value="SpoU_sub_bind"/>
    <property type="match status" value="1"/>
</dbReference>
<gene>
    <name evidence="5" type="primary">ysgA</name>
    <name evidence="5" type="ORF">DB44_AN00060</name>
</gene>
<sequence>MERFKTNNVMENMTPHFITSLQHPFVKHLVKLRENSRYRLEHKALILEGSKPIREVLSFVKKIIYTSAYAPYLTFEGFEKWQVTEGIMKKISGNSTPEGVIAEIQMPPFSSLKQAQNILVLDGINDPGNLGTLMRTALAFGWNGIYLLPTSCDPYNEKVLRSARGAHFKIPLRRGNINELELLAKQGNFQTLVADLKGQILKSTASKKRKILIMGNEAHGPSPEVFKFAEPICIPMSGEMESLNVAVAGGILLYALNQMNF</sequence>
<dbReference type="PATRIC" id="fig|362787.3.peg.160"/>
<dbReference type="PANTHER" id="PTHR43191:SF2">
    <property type="entry name" value="RRNA METHYLTRANSFERASE 3, MITOCHONDRIAL"/>
    <property type="match status" value="1"/>
</dbReference>
<dbReference type="GO" id="GO:0003723">
    <property type="term" value="F:RNA binding"/>
    <property type="evidence" value="ECO:0007669"/>
    <property type="project" value="InterPro"/>
</dbReference>
<dbReference type="GO" id="GO:0005737">
    <property type="term" value="C:cytoplasm"/>
    <property type="evidence" value="ECO:0007669"/>
    <property type="project" value="UniProtKB-ARBA"/>
</dbReference>
<reference evidence="5 6" key="1">
    <citation type="journal article" date="2014" name="Mol. Biol. Evol.">
        <title>Massive expansion of Ubiquitination-related gene families within the Chlamydiae.</title>
        <authorList>
            <person name="Domman D."/>
            <person name="Collingro A."/>
            <person name="Lagkouvardos I."/>
            <person name="Gehre L."/>
            <person name="Weinmaier T."/>
            <person name="Rattei T."/>
            <person name="Subtil A."/>
            <person name="Horn M."/>
        </authorList>
    </citation>
    <scope>NUCLEOTIDE SEQUENCE [LARGE SCALE GENOMIC DNA]</scope>
    <source>
        <strain evidence="5 6">EI2</strain>
    </source>
</reference>
<proteinExistence type="inferred from homology"/>
<evidence type="ECO:0000256" key="1">
    <source>
        <dbReference type="ARBA" id="ARBA00007228"/>
    </source>
</evidence>
<dbReference type="InterPro" id="IPR029028">
    <property type="entry name" value="Alpha/beta_knot_MTases"/>
</dbReference>
<dbReference type="InterPro" id="IPR013123">
    <property type="entry name" value="SpoU_subst-bd"/>
</dbReference>
<accession>A0A0C1JUZ8</accession>
<evidence type="ECO:0000256" key="2">
    <source>
        <dbReference type="ARBA" id="ARBA00022603"/>
    </source>
</evidence>
<dbReference type="InterPro" id="IPR029064">
    <property type="entry name" value="Ribosomal_eL30-like_sf"/>
</dbReference>
<dbReference type="SUPFAM" id="SSF55315">
    <property type="entry name" value="L30e-like"/>
    <property type="match status" value="1"/>
</dbReference>
<protein>
    <submittedName>
        <fullName evidence="5">Putative tRNA/rRNA methyltransferase YsgA</fullName>
        <ecNumber evidence="5">2.1.1.-</ecNumber>
    </submittedName>
</protein>
<dbReference type="InterPro" id="IPR001537">
    <property type="entry name" value="SpoU_MeTrfase"/>
</dbReference>
<dbReference type="Pfam" id="PF22435">
    <property type="entry name" value="MRM3-like_sub_bind"/>
    <property type="match status" value="1"/>
</dbReference>
<dbReference type="GO" id="GO:0032259">
    <property type="term" value="P:methylation"/>
    <property type="evidence" value="ECO:0007669"/>
    <property type="project" value="UniProtKB-KW"/>
</dbReference>
<dbReference type="Proteomes" id="UP000031465">
    <property type="component" value="Unassembled WGS sequence"/>
</dbReference>
<comment type="similarity">
    <text evidence="1">Belongs to the class IV-like SAM-binding methyltransferase superfamily. RNA methyltransferase TrmH family.</text>
</comment>
<evidence type="ECO:0000259" key="4">
    <source>
        <dbReference type="SMART" id="SM00967"/>
    </source>
</evidence>
<dbReference type="SUPFAM" id="SSF75217">
    <property type="entry name" value="alpha/beta knot"/>
    <property type="match status" value="1"/>
</dbReference>
<organism evidence="5 6">
    <name type="scientific">Candidatus Protochlamydia amoebophila</name>
    <dbReference type="NCBI Taxonomy" id="362787"/>
    <lineage>
        <taxon>Bacteria</taxon>
        <taxon>Pseudomonadati</taxon>
        <taxon>Chlamydiota</taxon>
        <taxon>Chlamydiia</taxon>
        <taxon>Parachlamydiales</taxon>
        <taxon>Parachlamydiaceae</taxon>
        <taxon>Candidatus Protochlamydia</taxon>
    </lineage>
</organism>
<dbReference type="Gene3D" id="3.40.1280.10">
    <property type="match status" value="1"/>
</dbReference>
<dbReference type="InterPro" id="IPR053888">
    <property type="entry name" value="MRM3-like_sub_bind"/>
</dbReference>
<dbReference type="EMBL" id="JSAN01000013">
    <property type="protein sequence ID" value="KIC74221.1"/>
    <property type="molecule type" value="Genomic_DNA"/>
</dbReference>
<dbReference type="GO" id="GO:0006396">
    <property type="term" value="P:RNA processing"/>
    <property type="evidence" value="ECO:0007669"/>
    <property type="project" value="InterPro"/>
</dbReference>
<keyword evidence="3 5" id="KW-0808">Transferase</keyword>
<dbReference type="InterPro" id="IPR051259">
    <property type="entry name" value="rRNA_Methyltransferase"/>
</dbReference>
<name>A0A0C1JUZ8_9BACT</name>
<keyword evidence="2 5" id="KW-0489">Methyltransferase</keyword>
<evidence type="ECO:0000313" key="5">
    <source>
        <dbReference type="EMBL" id="KIC74221.1"/>
    </source>
</evidence>
<dbReference type="InterPro" id="IPR029026">
    <property type="entry name" value="tRNA_m1G_MTases_N"/>
</dbReference>
<dbReference type="Gene3D" id="3.30.1330.30">
    <property type="match status" value="1"/>
</dbReference>
<dbReference type="CDD" id="cd18095">
    <property type="entry name" value="SpoU-like_rRNA-MTase"/>
    <property type="match status" value="1"/>
</dbReference>
<feature type="domain" description="RNA 2-O ribose methyltransferase substrate binding" evidence="4">
    <location>
        <begin position="46"/>
        <end position="110"/>
    </location>
</feature>
<comment type="caution">
    <text evidence="5">The sequence shown here is derived from an EMBL/GenBank/DDBJ whole genome shotgun (WGS) entry which is preliminary data.</text>
</comment>
<dbReference type="AlphaFoldDB" id="A0A0C1JUZ8"/>